<proteinExistence type="predicted"/>
<comment type="caution">
    <text evidence="1">The sequence shown here is derived from an EMBL/GenBank/DDBJ whole genome shotgun (WGS) entry which is preliminary data.</text>
</comment>
<gene>
    <name evidence="1" type="ORF">GCM10009416_13340</name>
</gene>
<protein>
    <recommendedName>
        <fullName evidence="3">DNA phosphorothioation-associated methyltransferase</fullName>
    </recommendedName>
</protein>
<dbReference type="Proteomes" id="UP001501588">
    <property type="component" value="Unassembled WGS sequence"/>
</dbReference>
<name>A0ABP3PYP5_9PROT</name>
<accession>A0ABP3PYP5</accession>
<evidence type="ECO:0000313" key="1">
    <source>
        <dbReference type="EMBL" id="GAA0575956.1"/>
    </source>
</evidence>
<reference evidence="2" key="1">
    <citation type="journal article" date="2019" name="Int. J. Syst. Evol. Microbiol.">
        <title>The Global Catalogue of Microorganisms (GCM) 10K type strain sequencing project: providing services to taxonomists for standard genome sequencing and annotation.</title>
        <authorList>
            <consortium name="The Broad Institute Genomics Platform"/>
            <consortium name="The Broad Institute Genome Sequencing Center for Infectious Disease"/>
            <person name="Wu L."/>
            <person name="Ma J."/>
        </authorList>
    </citation>
    <scope>NUCLEOTIDE SEQUENCE [LARGE SCALE GENOMIC DNA]</scope>
    <source>
        <strain evidence="2">JCM 9933</strain>
    </source>
</reference>
<dbReference type="EMBL" id="BAAAFZ010000011">
    <property type="protein sequence ID" value="GAA0575956.1"/>
    <property type="molecule type" value="Genomic_DNA"/>
</dbReference>
<evidence type="ECO:0008006" key="3">
    <source>
        <dbReference type="Google" id="ProtNLM"/>
    </source>
</evidence>
<dbReference type="NCBIfam" id="TIGR04096">
    <property type="entry name" value="dnd_rel_methyl"/>
    <property type="match status" value="1"/>
</dbReference>
<dbReference type="RefSeq" id="WP_343894411.1">
    <property type="nucleotide sequence ID" value="NZ_BAAAFZ010000011.1"/>
</dbReference>
<evidence type="ECO:0000313" key="2">
    <source>
        <dbReference type="Proteomes" id="UP001501588"/>
    </source>
</evidence>
<sequence>MESRMGERRLGDPETPHGRHAAAVRLLIGGKRVGDAVYLHTSLLADQAPLVRGFVSEAAVLAGPAAAAFSVARFALRRPEVALLDYSDFFRAAFPSLRASWLVDFDAGRVTASDFSARENPPILHRKELLLPEGHPDRGRFARLTAALKDRGAFEHPPHLIGQRLQWEWVLASLGLRVEDHEVVPAAGEAPGDGHAPAVVVARHRTAISRSRLSVPMQALARWGFLDGAPKVLDYGCGRGDDVRVLKAAGLDAGGWDPHFAPDAPLEAADVVNLGFVLNVIEDPAERADALRRAYGLAKQVLSVAVMLTGKGSGPGHADGVLTSRGTFQRYFGQAELRGYVAEVLGREPVTAGPGIVFVFRADEEEQAFLARRQRSAPSPVDRFEALSTPRAPSARHSVRPSAYERHRDLLDAFWGTALELGRVPEAAEFGRADELPSAVGSARRAFAALPFAGKEVELAHAAARRTEDLLVYLALNVFERRRSLQALPAAVQRDIKAFFGSHKAALERARGALFDAGDRRRAAAAAATAAARGAGVLDAADGDYTFHASLLDQQPAPLRIILGCAERLEPLPADADLVKVHGSGDRVSHLRFDGFGERALPVLAQRTVVDLRRQRVAEVPVETPEGRRVLLGKARFMPSGMPGRERQERFDDDLRRRGVLVQEGLGPGLRAFARRLAAAGVKLQAGGAAASATGLASPAAEANP</sequence>
<dbReference type="InterPro" id="IPR024019">
    <property type="entry name" value="CHP04096"/>
</dbReference>
<keyword evidence="2" id="KW-1185">Reference proteome</keyword>
<organism evidence="1 2">
    <name type="scientific">Craurococcus roseus</name>
    <dbReference type="NCBI Taxonomy" id="77585"/>
    <lineage>
        <taxon>Bacteria</taxon>
        <taxon>Pseudomonadati</taxon>
        <taxon>Pseudomonadota</taxon>
        <taxon>Alphaproteobacteria</taxon>
        <taxon>Acetobacterales</taxon>
        <taxon>Acetobacteraceae</taxon>
        <taxon>Craurococcus</taxon>
    </lineage>
</organism>